<feature type="transmembrane region" description="Helical" evidence="1">
    <location>
        <begin position="147"/>
        <end position="169"/>
    </location>
</feature>
<dbReference type="AlphaFoldDB" id="A0A1H3MK03"/>
<keyword evidence="1" id="KW-1133">Transmembrane helix</keyword>
<evidence type="ECO:0000313" key="3">
    <source>
        <dbReference type="Proteomes" id="UP000198921"/>
    </source>
</evidence>
<feature type="transmembrane region" description="Helical" evidence="1">
    <location>
        <begin position="30"/>
        <end position="48"/>
    </location>
</feature>
<evidence type="ECO:0000313" key="2">
    <source>
        <dbReference type="EMBL" id="SDY77011.1"/>
    </source>
</evidence>
<feature type="transmembrane region" description="Helical" evidence="1">
    <location>
        <begin position="189"/>
        <end position="208"/>
    </location>
</feature>
<protein>
    <submittedName>
        <fullName evidence="2">Uncharacterized protein</fullName>
    </submittedName>
</protein>
<accession>A0A1H3MK03</accession>
<reference evidence="3" key="1">
    <citation type="submission" date="2016-10" db="EMBL/GenBank/DDBJ databases">
        <authorList>
            <person name="Varghese N."/>
            <person name="Submissions S."/>
        </authorList>
    </citation>
    <scope>NUCLEOTIDE SEQUENCE [LARGE SCALE GENOMIC DNA]</scope>
    <source>
        <strain evidence="3">DSM 45422</strain>
    </source>
</reference>
<sequence length="282" mass="28647">MTLLVGQGLLDVLSSGMYAGVAGLARHLDTAGLVASLLTLALGPVALWRRTPYLRRALLAAFGAQLGVAALWTVAWVLPFGDGWVESAATAGAGLLFFAVAPTAGLLLTTGEPARRWFSPTGPDAGPDGIAGVPALHPADVPPPRPAVAACVLAGSLAGLSVAGGFFTAMATMSFAALDDQLYEQSGVVALWELASAVPLVIGAVLLFHGLDRRVLIGAAAVVVGISGWWVWVGAFGGLVSGMLFFVLALLFAGPAVTAAVLALQPSVGRFLDARRGTFPPG</sequence>
<name>A0A1H3MK03_9ACTN</name>
<dbReference type="STRING" id="1137993.SAMN05660209_03664"/>
<feature type="transmembrane region" description="Helical" evidence="1">
    <location>
        <begin position="84"/>
        <end position="108"/>
    </location>
</feature>
<keyword evidence="1" id="KW-0812">Transmembrane</keyword>
<dbReference type="Proteomes" id="UP000198921">
    <property type="component" value="Unassembled WGS sequence"/>
</dbReference>
<keyword evidence="1" id="KW-0472">Membrane</keyword>
<evidence type="ECO:0000256" key="1">
    <source>
        <dbReference type="SAM" id="Phobius"/>
    </source>
</evidence>
<dbReference type="RefSeq" id="WP_139263659.1">
    <property type="nucleotide sequence ID" value="NZ_FNOT01000011.1"/>
</dbReference>
<feature type="transmembrane region" description="Helical" evidence="1">
    <location>
        <begin position="215"/>
        <end position="233"/>
    </location>
</feature>
<gene>
    <name evidence="2" type="ORF">SAMN05660209_03664</name>
</gene>
<proteinExistence type="predicted"/>
<feature type="transmembrane region" description="Helical" evidence="1">
    <location>
        <begin position="57"/>
        <end position="78"/>
    </location>
</feature>
<organism evidence="2 3">
    <name type="scientific">Geodermatophilus africanus</name>
    <dbReference type="NCBI Taxonomy" id="1137993"/>
    <lineage>
        <taxon>Bacteria</taxon>
        <taxon>Bacillati</taxon>
        <taxon>Actinomycetota</taxon>
        <taxon>Actinomycetes</taxon>
        <taxon>Geodermatophilales</taxon>
        <taxon>Geodermatophilaceae</taxon>
        <taxon>Geodermatophilus</taxon>
    </lineage>
</organism>
<keyword evidence="3" id="KW-1185">Reference proteome</keyword>
<feature type="transmembrane region" description="Helical" evidence="1">
    <location>
        <begin position="239"/>
        <end position="264"/>
    </location>
</feature>
<dbReference type="EMBL" id="FNOT01000011">
    <property type="protein sequence ID" value="SDY77011.1"/>
    <property type="molecule type" value="Genomic_DNA"/>
</dbReference>